<comment type="caution">
    <text evidence="1">The sequence shown here is derived from an EMBL/GenBank/DDBJ whole genome shotgun (WGS) entry which is preliminary data.</text>
</comment>
<gene>
    <name evidence="1" type="ORF">RMSM_04744</name>
</gene>
<sequence>MSGTATKAQAAERGDVRIVVAIEGSAHEKRLASTIRGKPFENSIL</sequence>
<evidence type="ECO:0000313" key="1">
    <source>
        <dbReference type="EMBL" id="EMI18316.1"/>
    </source>
</evidence>
<protein>
    <submittedName>
        <fullName evidence="1">Uncharacterized protein</fullName>
    </submittedName>
</protein>
<dbReference type="Proteomes" id="UP000011991">
    <property type="component" value="Unassembled WGS sequence"/>
</dbReference>
<name>M5RGS0_9BACT</name>
<organism evidence="1 2">
    <name type="scientific">Rhodopirellula maiorica SM1</name>
    <dbReference type="NCBI Taxonomy" id="1265738"/>
    <lineage>
        <taxon>Bacteria</taxon>
        <taxon>Pseudomonadati</taxon>
        <taxon>Planctomycetota</taxon>
        <taxon>Planctomycetia</taxon>
        <taxon>Pirellulales</taxon>
        <taxon>Pirellulaceae</taxon>
        <taxon>Novipirellula</taxon>
    </lineage>
</organism>
<evidence type="ECO:0000313" key="2">
    <source>
        <dbReference type="Proteomes" id="UP000011991"/>
    </source>
</evidence>
<keyword evidence="2" id="KW-1185">Reference proteome</keyword>
<dbReference type="AlphaFoldDB" id="M5RGS0"/>
<dbReference type="PATRIC" id="fig|1265738.3.peg.4768"/>
<reference evidence="1 2" key="1">
    <citation type="journal article" date="2013" name="Mar. Genomics">
        <title>Expression of sulfatases in Rhodopirellula baltica and the diversity of sulfatases in the genus Rhodopirellula.</title>
        <authorList>
            <person name="Wegner C.E."/>
            <person name="Richter-Heitmann T."/>
            <person name="Klindworth A."/>
            <person name="Klockow C."/>
            <person name="Richter M."/>
            <person name="Achstetter T."/>
            <person name="Glockner F.O."/>
            <person name="Harder J."/>
        </authorList>
    </citation>
    <scope>NUCLEOTIDE SEQUENCE [LARGE SCALE GENOMIC DNA]</scope>
    <source>
        <strain evidence="1 2">SM1</strain>
    </source>
</reference>
<dbReference type="EMBL" id="ANOG01000680">
    <property type="protein sequence ID" value="EMI18316.1"/>
    <property type="molecule type" value="Genomic_DNA"/>
</dbReference>
<accession>M5RGS0</accession>
<proteinExistence type="predicted"/>